<dbReference type="SUPFAM" id="SSF52540">
    <property type="entry name" value="P-loop containing nucleoside triphosphate hydrolases"/>
    <property type="match status" value="1"/>
</dbReference>
<dbReference type="AlphaFoldDB" id="A0A1J1LCI6"/>
<proteinExistence type="predicted"/>
<dbReference type="InterPro" id="IPR027417">
    <property type="entry name" value="P-loop_NTPase"/>
</dbReference>
<evidence type="ECO:0000259" key="1">
    <source>
        <dbReference type="Pfam" id="PF13614"/>
    </source>
</evidence>
<dbReference type="PANTHER" id="PTHR13696:SF52">
    <property type="entry name" value="PARA FAMILY PROTEIN CT_582"/>
    <property type="match status" value="1"/>
</dbReference>
<name>A0A1J1LCI6_9CYAN</name>
<dbReference type="PANTHER" id="PTHR13696">
    <property type="entry name" value="P-LOOP CONTAINING NUCLEOSIDE TRIPHOSPHATE HYDROLASE"/>
    <property type="match status" value="1"/>
</dbReference>
<organism evidence="2 3">
    <name type="scientific">Planktothrix tepida PCC 9214</name>
    <dbReference type="NCBI Taxonomy" id="671072"/>
    <lineage>
        <taxon>Bacteria</taxon>
        <taxon>Bacillati</taxon>
        <taxon>Cyanobacteriota</taxon>
        <taxon>Cyanophyceae</taxon>
        <taxon>Oscillatoriophycideae</taxon>
        <taxon>Oscillatoriales</taxon>
        <taxon>Microcoleaceae</taxon>
        <taxon>Planktothrix</taxon>
    </lineage>
</organism>
<evidence type="ECO:0000313" key="2">
    <source>
        <dbReference type="EMBL" id="CUR30287.1"/>
    </source>
</evidence>
<keyword evidence="3" id="KW-1185">Reference proteome</keyword>
<accession>A0A1J1LCI6</accession>
<evidence type="ECO:0000313" key="3">
    <source>
        <dbReference type="Proteomes" id="UP000184315"/>
    </source>
</evidence>
<dbReference type="CDD" id="cd02042">
    <property type="entry name" value="ParAB_family"/>
    <property type="match status" value="1"/>
</dbReference>
<feature type="domain" description="AAA" evidence="1">
    <location>
        <begin position="182"/>
        <end position="359"/>
    </location>
</feature>
<reference evidence="3" key="1">
    <citation type="submission" date="2015-10" db="EMBL/GenBank/DDBJ databases">
        <authorList>
            <person name="Regsiter A."/>
            <person name="william w."/>
        </authorList>
    </citation>
    <scope>NUCLEOTIDE SEQUENCE [LARGE SCALE GENOMIC DNA]</scope>
</reference>
<dbReference type="EMBL" id="CZDF01000024">
    <property type="protein sequence ID" value="CUR30287.1"/>
    <property type="molecule type" value="Genomic_DNA"/>
</dbReference>
<dbReference type="InterPro" id="IPR025669">
    <property type="entry name" value="AAA_dom"/>
</dbReference>
<protein>
    <submittedName>
        <fullName evidence="2">Cobyrinic acid a,c-diamide synthase</fullName>
    </submittedName>
</protein>
<dbReference type="Pfam" id="PF13614">
    <property type="entry name" value="AAA_31"/>
    <property type="match status" value="1"/>
</dbReference>
<dbReference type="Gene3D" id="3.40.50.300">
    <property type="entry name" value="P-loop containing nucleotide triphosphate hydrolases"/>
    <property type="match status" value="1"/>
</dbReference>
<gene>
    <name evidence="2" type="ORF">PL9214120006</name>
</gene>
<dbReference type="InterPro" id="IPR050678">
    <property type="entry name" value="DNA_Partitioning_ATPase"/>
</dbReference>
<sequence length="461" mass="52161">MGSFRTIISIDMTDANWNTILDSIPDLASEAIVSDYFVKPLLKALGFSIEEQYPEFATGSGTVDFAARKNQGSDLFNRSKINPYLLVEVKGRAIGTGARINLMEKTPTNQKTQNQIKQYLLSPNCKTAEWGIITNSIHIQLFRRHGKVVHPATPCWLIKKDNILDIVNRIKDLIENPLPALVVSLYNDKGGVGKTTTTINLASILRRQKKNVLVIDFDPQQRDLTDSLGLQPTKTKLSDCLIDRFLNIKDAIQPFKIKTKSGEVRVFDVIPSDAGLEELMHYDQVPKVQKGPARLKDLLESLKLNYDYILIDAPTNWTFFSQSCVYASDVVLMPTKHTNFASLKNASKVILEFIPEIQELRDKKGEYGPIPLPIFFNEHKATETSLKRANSEIKSIISLNRDLLPYFYPKYTKGAPDQTIFSIPEYAIVASAAFERIPAVFKHKTVNDYYLSLAQEYFLYE</sequence>
<dbReference type="Proteomes" id="UP000184315">
    <property type="component" value="Unassembled WGS sequence"/>
</dbReference>
<dbReference type="STRING" id="671072.PL9214120006"/>